<dbReference type="PANTHER" id="PTHR18820">
    <property type="entry name" value="LEG1"/>
    <property type="match status" value="1"/>
</dbReference>
<dbReference type="EMBL" id="JAHFZB010000006">
    <property type="protein sequence ID" value="KAK6489085.1"/>
    <property type="molecule type" value="Genomic_DNA"/>
</dbReference>
<evidence type="ECO:0000256" key="1">
    <source>
        <dbReference type="ARBA" id="ARBA00004613"/>
    </source>
</evidence>
<evidence type="ECO:0000256" key="4">
    <source>
        <dbReference type="ARBA" id="ARBA00022729"/>
    </source>
</evidence>
<evidence type="ECO:0000256" key="3">
    <source>
        <dbReference type="ARBA" id="ARBA00022525"/>
    </source>
</evidence>
<organism evidence="6 7">
    <name type="scientific">Huso huso</name>
    <name type="common">Beluga</name>
    <name type="synonym">Acipenser huso</name>
    <dbReference type="NCBI Taxonomy" id="61971"/>
    <lineage>
        <taxon>Eukaryota</taxon>
        <taxon>Metazoa</taxon>
        <taxon>Chordata</taxon>
        <taxon>Craniata</taxon>
        <taxon>Vertebrata</taxon>
        <taxon>Euteleostomi</taxon>
        <taxon>Actinopterygii</taxon>
        <taxon>Chondrostei</taxon>
        <taxon>Acipenseriformes</taxon>
        <taxon>Acipenseridae</taxon>
        <taxon>Huso</taxon>
    </lineage>
</organism>
<gene>
    <name evidence="6" type="ORF">HHUSO_G8087</name>
</gene>
<keyword evidence="4" id="KW-0732">Signal</keyword>
<sequence length="378" mass="43261">MYSSLLVCSKMVISYLFGTSKVPLLLLLFLHAEGSVGHVGYPPPPLWKDVPESLDEFTSQNNKIVINPWNYIERMGMYKLLLNATAKYMTFLGPNNTGNVLWGLPLQHGWQFHTGRLADPTNTSSCGTQTGDHLCISVKSWWACINYYFAAIPFLAAIETGLFEDWPVEFEILPPEEMADDFCYTVSGCHSLIPDMMIKWKAFFEHLKRSSSKNQDTENQDQILYYMWIAHRASILAVPKFSERLKYISGPEASFGVNWANTVEFIAATHFHTNYEETSRFQTRLPQRILVDGDNAPYIEDLSAEENHTLVIFYWIQRINTFLGGGLLKLWRRAMCTEPGRAKGRHLLENMAMNLKFVPSGIYYVMVQLSRNQACPDH</sequence>
<dbReference type="Proteomes" id="UP001369086">
    <property type="component" value="Unassembled WGS sequence"/>
</dbReference>
<accession>A0ABR0ZXK9</accession>
<keyword evidence="3" id="KW-0964">Secreted</keyword>
<proteinExistence type="inferred from homology"/>
<keyword evidence="7" id="KW-1185">Reference proteome</keyword>
<protein>
    <submittedName>
        <fullName evidence="6">Protein LEG1-like protein</fullName>
    </submittedName>
</protein>
<evidence type="ECO:0000256" key="2">
    <source>
        <dbReference type="ARBA" id="ARBA00009122"/>
    </source>
</evidence>
<evidence type="ECO:0000313" key="7">
    <source>
        <dbReference type="Proteomes" id="UP001369086"/>
    </source>
</evidence>
<name>A0ABR0ZXK9_HUSHU</name>
<evidence type="ECO:0000313" key="6">
    <source>
        <dbReference type="EMBL" id="KAK6489085.1"/>
    </source>
</evidence>
<comment type="subcellular location">
    <subcellularLocation>
        <location evidence="1">Secreted</location>
    </subcellularLocation>
</comment>
<dbReference type="Pfam" id="PF05612">
    <property type="entry name" value="Leg1"/>
    <property type="match status" value="1"/>
</dbReference>
<evidence type="ECO:0000256" key="5">
    <source>
        <dbReference type="ARBA" id="ARBA00023180"/>
    </source>
</evidence>
<dbReference type="InterPro" id="IPR008499">
    <property type="entry name" value="Leg1"/>
</dbReference>
<comment type="similarity">
    <text evidence="2">Belongs to the LEG1 family.</text>
</comment>
<dbReference type="PANTHER" id="PTHR18820:SF1">
    <property type="entry name" value="PROTEIN LEG1 HOMOLOG"/>
    <property type="match status" value="1"/>
</dbReference>
<keyword evidence="5" id="KW-0325">Glycoprotein</keyword>
<reference evidence="6 7" key="1">
    <citation type="submission" date="2021-05" db="EMBL/GenBank/DDBJ databases">
        <authorList>
            <person name="Zahm M."/>
            <person name="Klopp C."/>
            <person name="Cabau C."/>
            <person name="Kuhl H."/>
            <person name="Suciu R."/>
            <person name="Ciorpac M."/>
            <person name="Holostenco D."/>
            <person name="Gessner J."/>
            <person name="Wuertz S."/>
            <person name="Hohne C."/>
            <person name="Stock M."/>
            <person name="Gislard M."/>
            <person name="Lluch J."/>
            <person name="Milhes M."/>
            <person name="Lampietro C."/>
            <person name="Lopez Roques C."/>
            <person name="Donnadieu C."/>
            <person name="Du K."/>
            <person name="Schartl M."/>
            <person name="Guiguen Y."/>
        </authorList>
    </citation>
    <scope>NUCLEOTIDE SEQUENCE [LARGE SCALE GENOMIC DNA]</scope>
    <source>
        <strain evidence="6">Hh-F2</strain>
        <tissue evidence="6">Blood</tissue>
    </source>
</reference>
<comment type="caution">
    <text evidence="6">The sequence shown here is derived from an EMBL/GenBank/DDBJ whole genome shotgun (WGS) entry which is preliminary data.</text>
</comment>